<evidence type="ECO:0000313" key="2">
    <source>
        <dbReference type="EMBL" id="MFH8583036.1"/>
    </source>
</evidence>
<evidence type="ECO:0000313" key="3">
    <source>
        <dbReference type="Proteomes" id="UP001610990"/>
    </source>
</evidence>
<proteinExistence type="predicted"/>
<accession>A0ABW7R4R8</accession>
<dbReference type="EMBL" id="JBIRGH010000001">
    <property type="protein sequence ID" value="MFH8583036.1"/>
    <property type="molecule type" value="Genomic_DNA"/>
</dbReference>
<protein>
    <submittedName>
        <fullName evidence="2">ATP-grasp-modified RiPP</fullName>
    </submittedName>
</protein>
<reference evidence="2 3" key="1">
    <citation type="submission" date="2024-10" db="EMBL/GenBank/DDBJ databases">
        <title>The Natural Products Discovery Center: Release of the First 8490 Sequenced Strains for Exploring Actinobacteria Biosynthetic Diversity.</title>
        <authorList>
            <person name="Kalkreuter E."/>
            <person name="Kautsar S.A."/>
            <person name="Yang D."/>
            <person name="Bader C.D."/>
            <person name="Teijaro C.N."/>
            <person name="Fluegel L."/>
            <person name="Davis C.M."/>
            <person name="Simpson J.R."/>
            <person name="Lauterbach L."/>
            <person name="Steele A.D."/>
            <person name="Gui C."/>
            <person name="Meng S."/>
            <person name="Li G."/>
            <person name="Viehrig K."/>
            <person name="Ye F."/>
            <person name="Su P."/>
            <person name="Kiefer A.F."/>
            <person name="Nichols A."/>
            <person name="Cepeda A.J."/>
            <person name="Yan W."/>
            <person name="Fan B."/>
            <person name="Jiang Y."/>
            <person name="Adhikari A."/>
            <person name="Zheng C.-J."/>
            <person name="Schuster L."/>
            <person name="Cowan T.M."/>
            <person name="Smanski M.J."/>
            <person name="Chevrette M.G."/>
            <person name="De Carvalho L.P.S."/>
            <person name="Shen B."/>
        </authorList>
    </citation>
    <scope>NUCLEOTIDE SEQUENCE [LARGE SCALE GENOMIC DNA]</scope>
    <source>
        <strain evidence="2 3">NPDC018013</strain>
    </source>
</reference>
<feature type="region of interest" description="Disordered" evidence="1">
    <location>
        <begin position="73"/>
        <end position="99"/>
    </location>
</feature>
<organism evidence="2 3">
    <name type="scientific">Streptomyces celluloflavus</name>
    <dbReference type="NCBI Taxonomy" id="58344"/>
    <lineage>
        <taxon>Bacteria</taxon>
        <taxon>Bacillati</taxon>
        <taxon>Actinomycetota</taxon>
        <taxon>Actinomycetes</taxon>
        <taxon>Kitasatosporales</taxon>
        <taxon>Streptomycetaceae</taxon>
        <taxon>Streptomyces</taxon>
    </lineage>
</organism>
<dbReference type="Proteomes" id="UP001610990">
    <property type="component" value="Unassembled WGS sequence"/>
</dbReference>
<dbReference type="RefSeq" id="WP_244933886.1">
    <property type="nucleotide sequence ID" value="NZ_JBEZAY010000026.1"/>
</dbReference>
<name>A0ABW7R4R8_9ACTN</name>
<dbReference type="InterPro" id="IPR026496">
    <property type="entry name" value="GRASP_targ"/>
</dbReference>
<keyword evidence="3" id="KW-1185">Reference proteome</keyword>
<sequence length="99" mass="10513">MSSLMEQAVLAPPMFPHAASQPPAATASTVRPFGLAKAVPVVPGTEVLPTLHLCPERQISVTTDGVPFIHEPSMKTQLTTTSQTKEDNQLATDTESDTD</sequence>
<evidence type="ECO:0000256" key="1">
    <source>
        <dbReference type="SAM" id="MobiDB-lite"/>
    </source>
</evidence>
<gene>
    <name evidence="2" type="primary">tgmA</name>
    <name evidence="2" type="ORF">ACH4GP_01390</name>
</gene>
<feature type="compositionally biased region" description="Polar residues" evidence="1">
    <location>
        <begin position="74"/>
        <end position="93"/>
    </location>
</feature>
<dbReference type="NCBIfam" id="TIGR04186">
    <property type="entry name" value="GRASP_targ"/>
    <property type="match status" value="1"/>
</dbReference>
<comment type="caution">
    <text evidence="2">The sequence shown here is derived from an EMBL/GenBank/DDBJ whole genome shotgun (WGS) entry which is preliminary data.</text>
</comment>